<reference evidence="1 2" key="1">
    <citation type="submission" date="2023-02" db="EMBL/GenBank/DDBJ databases">
        <title>Comparative genome analysis of Eubacterium limosum species.</title>
        <authorList>
            <person name="Bak J.E."/>
        </authorList>
    </citation>
    <scope>NUCLEOTIDE SEQUENCE [LARGE SCALE GENOMIC DNA]</scope>
    <source>
        <strain evidence="1 2">KGMB01548</strain>
    </source>
</reference>
<evidence type="ECO:0000313" key="2">
    <source>
        <dbReference type="Proteomes" id="UP001215087"/>
    </source>
</evidence>
<comment type="caution">
    <text evidence="1">The sequence shown here is derived from an EMBL/GenBank/DDBJ whole genome shotgun (WGS) entry which is preliminary data.</text>
</comment>
<sequence length="96" mass="10948">MNDEALLNMLKQDLEILHAQKDDYLKSLLKLSRSLIAREGIVLAPEPDSEDGGLMVMYAAWLYRKRANDEAVMPRMLRYALNNRLMPQKEGIGNAT</sequence>
<dbReference type="RefSeq" id="WP_216546641.1">
    <property type="nucleotide sequence ID" value="NZ_JAJCLO010000031.1"/>
</dbReference>
<dbReference type="EMBL" id="JAQSVD010000003">
    <property type="protein sequence ID" value="MDE1470357.1"/>
    <property type="molecule type" value="Genomic_DNA"/>
</dbReference>
<dbReference type="Proteomes" id="UP001215087">
    <property type="component" value="Unassembled WGS sequence"/>
</dbReference>
<organism evidence="1 2">
    <name type="scientific">Eubacterium limosum</name>
    <dbReference type="NCBI Taxonomy" id="1736"/>
    <lineage>
        <taxon>Bacteria</taxon>
        <taxon>Bacillati</taxon>
        <taxon>Bacillota</taxon>
        <taxon>Clostridia</taxon>
        <taxon>Eubacteriales</taxon>
        <taxon>Eubacteriaceae</taxon>
        <taxon>Eubacterium</taxon>
    </lineage>
</organism>
<protein>
    <recommendedName>
        <fullName evidence="3">Phage gp6-like head-tail connector protein</fullName>
    </recommendedName>
</protein>
<name>A0ABT5UN45_EUBLI</name>
<keyword evidence="2" id="KW-1185">Reference proteome</keyword>
<accession>A0ABT5UN45</accession>
<evidence type="ECO:0000313" key="1">
    <source>
        <dbReference type="EMBL" id="MDE1470357.1"/>
    </source>
</evidence>
<proteinExistence type="predicted"/>
<gene>
    <name evidence="1" type="ORF">PTZ04_08805</name>
</gene>
<evidence type="ECO:0008006" key="3">
    <source>
        <dbReference type="Google" id="ProtNLM"/>
    </source>
</evidence>